<dbReference type="EMBL" id="FONR01000048">
    <property type="protein sequence ID" value="SFH13793.1"/>
    <property type="molecule type" value="Genomic_DNA"/>
</dbReference>
<organism evidence="2 3">
    <name type="scientific">Streptomyces mirabilis</name>
    <dbReference type="NCBI Taxonomy" id="68239"/>
    <lineage>
        <taxon>Bacteria</taxon>
        <taxon>Bacillati</taxon>
        <taxon>Actinomycetota</taxon>
        <taxon>Actinomycetes</taxon>
        <taxon>Kitasatosporales</taxon>
        <taxon>Streptomycetaceae</taxon>
        <taxon>Streptomyces</taxon>
    </lineage>
</organism>
<reference evidence="2 3" key="1">
    <citation type="submission" date="2016-10" db="EMBL/GenBank/DDBJ databases">
        <authorList>
            <person name="de Groot N.N."/>
        </authorList>
    </citation>
    <scope>NUCLEOTIDE SEQUENCE [LARGE SCALE GENOMIC DNA]</scope>
    <source>
        <strain evidence="2 3">OK461</strain>
    </source>
</reference>
<gene>
    <name evidence="2" type="ORF">SAMN02787118_14816</name>
</gene>
<protein>
    <submittedName>
        <fullName evidence="2">Uncharacterized protein</fullName>
    </submittedName>
</protein>
<sequence length="48" mass="5373">MTQSVARQDDAPPQSSAARKKTERVMPLWEAAKTRRLRIVAQDPGAPR</sequence>
<evidence type="ECO:0000313" key="2">
    <source>
        <dbReference type="EMBL" id="SFH13793.1"/>
    </source>
</evidence>
<name>A0A1I2XJX5_9ACTN</name>
<proteinExistence type="predicted"/>
<dbReference type="AlphaFoldDB" id="A0A1I2XJX5"/>
<dbReference type="Proteomes" id="UP000181942">
    <property type="component" value="Unassembled WGS sequence"/>
</dbReference>
<feature type="region of interest" description="Disordered" evidence="1">
    <location>
        <begin position="1"/>
        <end position="25"/>
    </location>
</feature>
<evidence type="ECO:0000256" key="1">
    <source>
        <dbReference type="SAM" id="MobiDB-lite"/>
    </source>
</evidence>
<evidence type="ECO:0000313" key="3">
    <source>
        <dbReference type="Proteomes" id="UP000181942"/>
    </source>
</evidence>
<accession>A0A1I2XJX5</accession>